<evidence type="ECO:0000313" key="2">
    <source>
        <dbReference type="Proteomes" id="UP000316621"/>
    </source>
</evidence>
<sequence length="53" mass="5933">MLHKKNKKKKWLCHSKLISIETVILELCDHTNKAMQGGIHLGAVPKSPSVDPE</sequence>
<dbReference type="Proteomes" id="UP000316621">
    <property type="component" value="Chromosome 1"/>
</dbReference>
<protein>
    <submittedName>
        <fullName evidence="1">Uncharacterized protein</fullName>
    </submittedName>
</protein>
<accession>A0A4Y7IGC5</accession>
<dbReference type="AlphaFoldDB" id="A0A4Y7IGC5"/>
<reference evidence="1 2" key="1">
    <citation type="journal article" date="2018" name="Science">
        <title>The opium poppy genome and morphinan production.</title>
        <authorList>
            <person name="Guo L."/>
            <person name="Winzer T."/>
            <person name="Yang X."/>
            <person name="Li Y."/>
            <person name="Ning Z."/>
            <person name="He Z."/>
            <person name="Teodor R."/>
            <person name="Lu Y."/>
            <person name="Bowser T.A."/>
            <person name="Graham I.A."/>
            <person name="Ye K."/>
        </authorList>
    </citation>
    <scope>NUCLEOTIDE SEQUENCE [LARGE SCALE GENOMIC DNA]</scope>
    <source>
        <strain evidence="2">cv. HN1</strain>
        <tissue evidence="1">Leaves</tissue>
    </source>
</reference>
<proteinExistence type="predicted"/>
<dbReference type="EMBL" id="CM010715">
    <property type="protein sequence ID" value="RZC46770.1"/>
    <property type="molecule type" value="Genomic_DNA"/>
</dbReference>
<name>A0A4Y7IGC5_PAPSO</name>
<dbReference type="Gramene" id="RZC46770">
    <property type="protein sequence ID" value="RZC46770"/>
    <property type="gene ID" value="C5167_039717"/>
</dbReference>
<evidence type="ECO:0000313" key="1">
    <source>
        <dbReference type="EMBL" id="RZC46770.1"/>
    </source>
</evidence>
<keyword evidence="2" id="KW-1185">Reference proteome</keyword>
<gene>
    <name evidence="1" type="ORF">C5167_039717</name>
</gene>
<organism evidence="1 2">
    <name type="scientific">Papaver somniferum</name>
    <name type="common">Opium poppy</name>
    <dbReference type="NCBI Taxonomy" id="3469"/>
    <lineage>
        <taxon>Eukaryota</taxon>
        <taxon>Viridiplantae</taxon>
        <taxon>Streptophyta</taxon>
        <taxon>Embryophyta</taxon>
        <taxon>Tracheophyta</taxon>
        <taxon>Spermatophyta</taxon>
        <taxon>Magnoliopsida</taxon>
        <taxon>Ranunculales</taxon>
        <taxon>Papaveraceae</taxon>
        <taxon>Papaveroideae</taxon>
        <taxon>Papaver</taxon>
    </lineage>
</organism>